<dbReference type="EMBL" id="CP032630">
    <property type="protein sequence ID" value="AYF97237.1"/>
    <property type="molecule type" value="Genomic_DNA"/>
</dbReference>
<reference evidence="4" key="1">
    <citation type="submission" date="2018-09" db="EMBL/GenBank/DDBJ databases">
        <title>Genome sequencing of strain 2DFWR-13.</title>
        <authorList>
            <person name="Heo J."/>
            <person name="Kim S.-J."/>
            <person name="Kwon S.-W."/>
        </authorList>
    </citation>
    <scope>NUCLEOTIDE SEQUENCE [LARGE SCALE GENOMIC DNA]</scope>
    <source>
        <strain evidence="4">2DFWR-13</strain>
    </source>
</reference>
<sequence length="175" mass="16724">MNVKKTITALAAAFALTIGGAASAAIADPYPATDGAAGPATVAPGGSASFGFDGFLPQESVTFTLTGENASGATLAASGVLAVVDNSAPVTKPASGAGAASVSVTLPANATGTYTLVASAESGSATTTFAVSIAATGADVPAWLIWGGVGAVGLGVLALIAVSASRRTRKVVEQR</sequence>
<dbReference type="KEGG" id="lyd:D7I47_02550"/>
<dbReference type="OrthoDB" id="5084279at2"/>
<keyword evidence="2" id="KW-0732">Signal</keyword>
<dbReference type="RefSeq" id="WP_120761588.1">
    <property type="nucleotide sequence ID" value="NZ_CP032630.1"/>
</dbReference>
<evidence type="ECO:0000313" key="3">
    <source>
        <dbReference type="EMBL" id="AYF97237.1"/>
    </source>
</evidence>
<keyword evidence="1" id="KW-0472">Membrane</keyword>
<evidence type="ECO:0000313" key="4">
    <source>
        <dbReference type="Proteomes" id="UP000278886"/>
    </source>
</evidence>
<keyword evidence="1" id="KW-0812">Transmembrane</keyword>
<feature type="signal peptide" evidence="2">
    <location>
        <begin position="1"/>
        <end position="24"/>
    </location>
</feature>
<dbReference type="Proteomes" id="UP000278886">
    <property type="component" value="Chromosome"/>
</dbReference>
<accession>A0A387B4J6</accession>
<feature type="chain" id="PRO_5038960743" description="Peptidase" evidence="2">
    <location>
        <begin position="25"/>
        <end position="175"/>
    </location>
</feature>
<feature type="transmembrane region" description="Helical" evidence="1">
    <location>
        <begin position="143"/>
        <end position="165"/>
    </location>
</feature>
<evidence type="ECO:0000256" key="2">
    <source>
        <dbReference type="SAM" id="SignalP"/>
    </source>
</evidence>
<evidence type="ECO:0000256" key="1">
    <source>
        <dbReference type="SAM" id="Phobius"/>
    </source>
</evidence>
<gene>
    <name evidence="3" type="ORF">D7I47_02550</name>
</gene>
<proteinExistence type="predicted"/>
<name>A0A387B4J6_9MICO</name>
<keyword evidence="1" id="KW-1133">Transmembrane helix</keyword>
<dbReference type="AlphaFoldDB" id="A0A387B4J6"/>
<organism evidence="3 4">
    <name type="scientific">Protaetiibacter intestinalis</name>
    <dbReference type="NCBI Taxonomy" id="2419774"/>
    <lineage>
        <taxon>Bacteria</taxon>
        <taxon>Bacillati</taxon>
        <taxon>Actinomycetota</taxon>
        <taxon>Actinomycetes</taxon>
        <taxon>Micrococcales</taxon>
        <taxon>Microbacteriaceae</taxon>
        <taxon>Protaetiibacter</taxon>
    </lineage>
</organism>
<evidence type="ECO:0008006" key="5">
    <source>
        <dbReference type="Google" id="ProtNLM"/>
    </source>
</evidence>
<keyword evidence="4" id="KW-1185">Reference proteome</keyword>
<protein>
    <recommendedName>
        <fullName evidence="5">Peptidase</fullName>
    </recommendedName>
</protein>